<organism evidence="1 2">
    <name type="scientific">Opisthorchis viverrini</name>
    <name type="common">Southeast Asian liver fluke</name>
    <dbReference type="NCBI Taxonomy" id="6198"/>
    <lineage>
        <taxon>Eukaryota</taxon>
        <taxon>Metazoa</taxon>
        <taxon>Spiralia</taxon>
        <taxon>Lophotrochozoa</taxon>
        <taxon>Platyhelminthes</taxon>
        <taxon>Trematoda</taxon>
        <taxon>Digenea</taxon>
        <taxon>Opisthorchiida</taxon>
        <taxon>Opisthorchiata</taxon>
        <taxon>Opisthorchiidae</taxon>
        <taxon>Opisthorchis</taxon>
    </lineage>
</organism>
<reference evidence="1 2" key="1">
    <citation type="submission" date="2013-11" db="EMBL/GenBank/DDBJ databases">
        <title>Opisthorchis viverrini - life in the bile duct.</title>
        <authorList>
            <person name="Young N.D."/>
            <person name="Nagarajan N."/>
            <person name="Lin S.J."/>
            <person name="Korhonen P.K."/>
            <person name="Jex A.R."/>
            <person name="Hall R.S."/>
            <person name="Safavi-Hemami H."/>
            <person name="Kaewkong W."/>
            <person name="Bertrand D."/>
            <person name="Gao S."/>
            <person name="Seet Q."/>
            <person name="Wongkham S."/>
            <person name="Teh B.T."/>
            <person name="Wongkham C."/>
            <person name="Intapan P.M."/>
            <person name="Maleewong W."/>
            <person name="Yang X."/>
            <person name="Hu M."/>
            <person name="Wang Z."/>
            <person name="Hofmann A."/>
            <person name="Sternberg P.W."/>
            <person name="Tan P."/>
            <person name="Wang J."/>
            <person name="Gasser R.B."/>
        </authorList>
    </citation>
    <scope>NUCLEOTIDE SEQUENCE [LARGE SCALE GENOMIC DNA]</scope>
</reference>
<dbReference type="AlphaFoldDB" id="A0A075A1Y2"/>
<name>A0A075A1Y2_OPIVI</name>
<dbReference type="STRING" id="6198.A0A075A1Y2"/>
<proteinExistence type="predicted"/>
<dbReference type="Proteomes" id="UP000054324">
    <property type="component" value="Unassembled WGS sequence"/>
</dbReference>
<dbReference type="GeneID" id="20314884"/>
<keyword evidence="2" id="KW-1185">Reference proteome</keyword>
<protein>
    <submittedName>
        <fullName evidence="1">Uncharacterized protein</fullName>
    </submittedName>
</protein>
<gene>
    <name evidence="1" type="ORF">T265_00696</name>
</gene>
<dbReference type="KEGG" id="ovi:T265_00696"/>
<evidence type="ECO:0000313" key="1">
    <source>
        <dbReference type="EMBL" id="KER33376.1"/>
    </source>
</evidence>
<sequence>MWPLSGSPSRKTAVTSAAEFAGNGFHTSLPSHCLTASGSLPPFTWLCEKSFSRKSVDWHTQHVARAAFANLRHLWRRSVFLQHRHLCGRYNIHLSVKRRVYNAIVCPVLLWSYMVWLLQEINPVPQRLSGIMQHMNAYHIKSFIRCQHTHIGHSNKHKQE</sequence>
<evidence type="ECO:0000313" key="2">
    <source>
        <dbReference type="Proteomes" id="UP000054324"/>
    </source>
</evidence>
<accession>A0A075A1Y2</accession>
<dbReference type="EMBL" id="KL596625">
    <property type="protein sequence ID" value="KER33376.1"/>
    <property type="molecule type" value="Genomic_DNA"/>
</dbReference>
<dbReference type="RefSeq" id="XP_009162809.1">
    <property type="nucleotide sequence ID" value="XM_009164545.1"/>
</dbReference>
<dbReference type="CTD" id="20314884"/>